<comment type="similarity">
    <text evidence="3">Belongs to the mitochondrion-specific ribosomal protein mL64 family.</text>
</comment>
<accession>A0A8W8P1W0</accession>
<evidence type="ECO:0000256" key="10">
    <source>
        <dbReference type="ARBA" id="ARBA00030700"/>
    </source>
</evidence>
<dbReference type="AlphaFoldDB" id="A0A8W8P1W0"/>
<evidence type="ECO:0000256" key="12">
    <source>
        <dbReference type="ARBA" id="ARBA00035485"/>
    </source>
</evidence>
<name>A0A8W8P1W0_MAGGI</name>
<dbReference type="GO" id="GO:0005840">
    <property type="term" value="C:ribosome"/>
    <property type="evidence" value="ECO:0007669"/>
    <property type="project" value="UniProtKB-KW"/>
</dbReference>
<evidence type="ECO:0000256" key="11">
    <source>
        <dbReference type="ARBA" id="ARBA00035184"/>
    </source>
</evidence>
<evidence type="ECO:0000256" key="4">
    <source>
        <dbReference type="ARBA" id="ARBA00022980"/>
    </source>
</evidence>
<evidence type="ECO:0000256" key="7">
    <source>
        <dbReference type="ARBA" id="ARBA00023242"/>
    </source>
</evidence>
<evidence type="ECO:0000256" key="3">
    <source>
        <dbReference type="ARBA" id="ARBA00005421"/>
    </source>
</evidence>
<evidence type="ECO:0000256" key="1">
    <source>
        <dbReference type="ARBA" id="ARBA00004123"/>
    </source>
</evidence>
<evidence type="ECO:0000256" key="13">
    <source>
        <dbReference type="ARBA" id="ARBA00060144"/>
    </source>
</evidence>
<dbReference type="OMA" id="ICWPTRE"/>
<dbReference type="GO" id="GO:1990904">
    <property type="term" value="C:ribonucleoprotein complex"/>
    <property type="evidence" value="ECO:0007669"/>
    <property type="project" value="UniProtKB-KW"/>
</dbReference>
<sequence>MAASLVQCRFSQSKIYVCKKHRFLQFSQRFASKYITDYRKIDDEEPIEDIRDVSRLPEKLKRKLKKNYWNSVPETDYVPPYNQKGIRRYQRRMFAMYGDKYEINPATLWPTKDEIAKENHRDTFFDIPLEESFERIRLSNEEKAENLKKGEELIEKNMLKMKDWLKAYEERKRNAQLKEERSAEKKRLTEEKLYDHFGYQISVNTTKAKDYLRDLAEQEKKERKLQYKQDKQERERAQLKELLHKEAEAEKEKETK</sequence>
<keyword evidence="9" id="KW-0131">Cell cycle</keyword>
<organism evidence="15 16">
    <name type="scientific">Magallana gigas</name>
    <name type="common">Pacific oyster</name>
    <name type="synonym">Crassostrea gigas</name>
    <dbReference type="NCBI Taxonomy" id="29159"/>
    <lineage>
        <taxon>Eukaryota</taxon>
        <taxon>Metazoa</taxon>
        <taxon>Spiralia</taxon>
        <taxon>Lophotrochozoa</taxon>
        <taxon>Mollusca</taxon>
        <taxon>Bivalvia</taxon>
        <taxon>Autobranchia</taxon>
        <taxon>Pteriomorphia</taxon>
        <taxon>Ostreida</taxon>
        <taxon>Ostreoidea</taxon>
        <taxon>Ostreidae</taxon>
        <taxon>Magallana</taxon>
    </lineage>
</organism>
<feature type="coiled-coil region" evidence="14">
    <location>
        <begin position="165"/>
        <end position="252"/>
    </location>
</feature>
<reference evidence="15" key="1">
    <citation type="submission" date="2022-08" db="UniProtKB">
        <authorList>
            <consortium name="EnsemblMetazoa"/>
        </authorList>
    </citation>
    <scope>IDENTIFICATION</scope>
    <source>
        <strain evidence="15">05x7-T-G4-1.051#20</strain>
    </source>
</reference>
<evidence type="ECO:0000256" key="8">
    <source>
        <dbReference type="ARBA" id="ARBA00023274"/>
    </source>
</evidence>
<dbReference type="Proteomes" id="UP000005408">
    <property type="component" value="Unassembled WGS sequence"/>
</dbReference>
<dbReference type="InterPro" id="IPR018472">
    <property type="entry name" value="Ribosomal_mL64"/>
</dbReference>
<dbReference type="Pfam" id="PF10147">
    <property type="entry name" value="CR6_interact"/>
    <property type="match status" value="1"/>
</dbReference>
<dbReference type="InterPro" id="IPR043035">
    <property type="entry name" value="Ribosomal_mL64_sf"/>
</dbReference>
<evidence type="ECO:0000256" key="6">
    <source>
        <dbReference type="ARBA" id="ARBA00023128"/>
    </source>
</evidence>
<evidence type="ECO:0000256" key="9">
    <source>
        <dbReference type="ARBA" id="ARBA00023306"/>
    </source>
</evidence>
<keyword evidence="8" id="KW-0687">Ribonucleoprotein</keyword>
<keyword evidence="5 14" id="KW-0175">Coiled coil</keyword>
<evidence type="ECO:0000256" key="14">
    <source>
        <dbReference type="SAM" id="Coils"/>
    </source>
</evidence>
<keyword evidence="4" id="KW-0689">Ribosomal protein</keyword>
<dbReference type="EnsemblMetazoa" id="G912.3">
    <property type="protein sequence ID" value="G912.3:cds"/>
    <property type="gene ID" value="G912"/>
</dbReference>
<dbReference type="GO" id="GO:0005634">
    <property type="term" value="C:nucleus"/>
    <property type="evidence" value="ECO:0007669"/>
    <property type="project" value="UniProtKB-SubCell"/>
</dbReference>
<evidence type="ECO:0000313" key="15">
    <source>
        <dbReference type="EnsemblMetazoa" id="G912.3:cds"/>
    </source>
</evidence>
<protein>
    <recommendedName>
        <fullName evidence="11">Large ribosomal subunit protein mL64</fullName>
    </recommendedName>
    <alternativeName>
        <fullName evidence="10">39S ribosomal protein L59, mitochondrial</fullName>
    </alternativeName>
    <alternativeName>
        <fullName evidence="12">Growth arrest and DNA damage-inducible proteins-interacting protein 1</fullName>
    </alternativeName>
</protein>
<comment type="function">
    <text evidence="13">Acts as a negative regulator of G1 to S cell cycle phase progression by inhibiting cyclin-dependent kinases. Inhibitory effects are additive with GADD45 proteins but also occur in the absence of GADD45 proteins. Acts as a repressor of the orphan nuclear receptor NR4A1 by inhibiting AB domain-mediated transcriptional activity. May be involved in the hormone-mediated regulation of NR4A1 transcriptional activity. May play a role in mitochondrial protein synthesis.</text>
</comment>
<dbReference type="Gene3D" id="6.10.280.120">
    <property type="entry name" value="Growth arrest and DNA-damage-inducible proteins-interacting protein 1"/>
    <property type="match status" value="1"/>
</dbReference>
<keyword evidence="6" id="KW-0496">Mitochondrion</keyword>
<keyword evidence="7" id="KW-0539">Nucleus</keyword>
<dbReference type="PANTHER" id="PTHR31761">
    <property type="entry name" value="GROWTH ARREST AND DNA DAMAGE-INDUCIBLE PROTEINS-INTERACTING PROTEIN 1 GADD45GIP1"/>
    <property type="match status" value="1"/>
</dbReference>
<evidence type="ECO:0000256" key="5">
    <source>
        <dbReference type="ARBA" id="ARBA00023054"/>
    </source>
</evidence>
<dbReference type="EnsemblMetazoa" id="G912.2">
    <property type="protein sequence ID" value="G912.2:cds"/>
    <property type="gene ID" value="G912"/>
</dbReference>
<dbReference type="PANTHER" id="PTHR31761:SF1">
    <property type="entry name" value="LARGE RIBOSOMAL SUBUNIT PROTEIN ML64"/>
    <property type="match status" value="1"/>
</dbReference>
<dbReference type="GO" id="GO:0005739">
    <property type="term" value="C:mitochondrion"/>
    <property type="evidence" value="ECO:0007669"/>
    <property type="project" value="UniProtKB-SubCell"/>
</dbReference>
<evidence type="ECO:0000256" key="2">
    <source>
        <dbReference type="ARBA" id="ARBA00004173"/>
    </source>
</evidence>
<evidence type="ECO:0000313" key="16">
    <source>
        <dbReference type="Proteomes" id="UP000005408"/>
    </source>
</evidence>
<comment type="subcellular location">
    <subcellularLocation>
        <location evidence="2">Mitochondrion</location>
    </subcellularLocation>
    <subcellularLocation>
        <location evidence="1">Nucleus</location>
    </subcellularLocation>
</comment>
<proteinExistence type="inferred from homology"/>
<keyword evidence="16" id="KW-1185">Reference proteome</keyword>
<dbReference type="OrthoDB" id="6247992at2759"/>